<accession>A0A8J8Q1U3</accession>
<reference evidence="2" key="1">
    <citation type="submission" date="2017-11" db="EMBL/GenBank/DDBJ databases">
        <authorList>
            <person name="Kajale S.C."/>
            <person name="Sharma A."/>
        </authorList>
    </citation>
    <scope>NUCLEOTIDE SEQUENCE</scope>
    <source>
        <strain evidence="2">LS1_42</strain>
    </source>
</reference>
<evidence type="ECO:0000313" key="3">
    <source>
        <dbReference type="Proteomes" id="UP000766904"/>
    </source>
</evidence>
<proteinExistence type="predicted"/>
<comment type="caution">
    <text evidence="2">The sequence shown here is derived from an EMBL/GenBank/DDBJ whole genome shotgun (WGS) entry which is preliminary data.</text>
</comment>
<organism evidence="2 3">
    <name type="scientific">Natronococcus pandeyae</name>
    <dbReference type="NCBI Taxonomy" id="2055836"/>
    <lineage>
        <taxon>Archaea</taxon>
        <taxon>Methanobacteriati</taxon>
        <taxon>Methanobacteriota</taxon>
        <taxon>Stenosarchaea group</taxon>
        <taxon>Halobacteria</taxon>
        <taxon>Halobacteriales</taxon>
        <taxon>Natrialbaceae</taxon>
        <taxon>Natronococcus</taxon>
    </lineage>
</organism>
<dbReference type="EMBL" id="PHNJ01000004">
    <property type="protein sequence ID" value="TYL38846.1"/>
    <property type="molecule type" value="Genomic_DNA"/>
</dbReference>
<dbReference type="Proteomes" id="UP000766904">
    <property type="component" value="Unassembled WGS sequence"/>
</dbReference>
<evidence type="ECO:0000313" key="2">
    <source>
        <dbReference type="EMBL" id="TYL38846.1"/>
    </source>
</evidence>
<dbReference type="AlphaFoldDB" id="A0A8J8Q1U3"/>
<feature type="compositionally biased region" description="Basic and acidic residues" evidence="1">
    <location>
        <begin position="21"/>
        <end position="38"/>
    </location>
</feature>
<sequence length="65" mass="7202">MTVGWRSPLGGPRYDGPVGGERVRDDRRAERLERESTPSRRSGADTNAATDRKHATHGRLNRTTG</sequence>
<feature type="compositionally biased region" description="Basic residues" evidence="1">
    <location>
        <begin position="54"/>
        <end position="65"/>
    </location>
</feature>
<keyword evidence="3" id="KW-1185">Reference proteome</keyword>
<feature type="region of interest" description="Disordered" evidence="1">
    <location>
        <begin position="1"/>
        <end position="65"/>
    </location>
</feature>
<name>A0A8J8Q1U3_9EURY</name>
<protein>
    <submittedName>
        <fullName evidence="2">Uncharacterized protein</fullName>
    </submittedName>
</protein>
<evidence type="ECO:0000256" key="1">
    <source>
        <dbReference type="SAM" id="MobiDB-lite"/>
    </source>
</evidence>
<gene>
    <name evidence="2" type="ORF">CV102_10065</name>
</gene>